<comment type="caution">
    <text evidence="3">The sequence shown here is derived from an EMBL/GenBank/DDBJ whole genome shotgun (WGS) entry which is preliminary data.</text>
</comment>
<evidence type="ECO:0000256" key="1">
    <source>
        <dbReference type="SAM" id="Coils"/>
    </source>
</evidence>
<dbReference type="Proteomes" id="UP001597414">
    <property type="component" value="Unassembled WGS sequence"/>
</dbReference>
<dbReference type="EMBL" id="JBHUIV010000010">
    <property type="protein sequence ID" value="MFD2201025.1"/>
    <property type="molecule type" value="Genomic_DNA"/>
</dbReference>
<reference evidence="4" key="1">
    <citation type="journal article" date="2019" name="Int. J. Syst. Evol. Microbiol.">
        <title>The Global Catalogue of Microorganisms (GCM) 10K type strain sequencing project: providing services to taxonomists for standard genome sequencing and annotation.</title>
        <authorList>
            <consortium name="The Broad Institute Genomics Platform"/>
            <consortium name="The Broad Institute Genome Sequencing Center for Infectious Disease"/>
            <person name="Wu L."/>
            <person name="Ma J."/>
        </authorList>
    </citation>
    <scope>NUCLEOTIDE SEQUENCE [LARGE SCALE GENOMIC DNA]</scope>
    <source>
        <strain evidence="4">KCTC 19812</strain>
    </source>
</reference>
<accession>A0ABW5B849</accession>
<sequence>MKNSLIFFFDRDLNKLKQELKAYKKEENIWKISGEISNSAGTLALHLIGNLNHYIGSEMGNSGYVRDRPAEFSKRNVSRNDLLNDIEETRQVVTKALLQFPEDWFDRKYPLEEFGYPMTYEYFMVHLVSHLNYHLGQVNYHRRLLDLE</sequence>
<protein>
    <submittedName>
        <fullName evidence="3">DinB family protein</fullName>
    </submittedName>
</protein>
<dbReference type="RefSeq" id="WP_380800913.1">
    <property type="nucleotide sequence ID" value="NZ_JBHUIV010000010.1"/>
</dbReference>
<feature type="domain" description="DinB-like" evidence="2">
    <location>
        <begin position="49"/>
        <end position="138"/>
    </location>
</feature>
<dbReference type="InterPro" id="IPR034660">
    <property type="entry name" value="DinB/YfiT-like"/>
</dbReference>
<proteinExistence type="predicted"/>
<keyword evidence="1" id="KW-0175">Coiled coil</keyword>
<dbReference type="SUPFAM" id="SSF109854">
    <property type="entry name" value="DinB/YfiT-like putative metalloenzymes"/>
    <property type="match status" value="1"/>
</dbReference>
<gene>
    <name evidence="3" type="ORF">ACFSKV_05580</name>
</gene>
<dbReference type="InterPro" id="IPR024775">
    <property type="entry name" value="DinB-like"/>
</dbReference>
<dbReference type="Pfam" id="PF12867">
    <property type="entry name" value="DinB_2"/>
    <property type="match status" value="1"/>
</dbReference>
<evidence type="ECO:0000259" key="2">
    <source>
        <dbReference type="Pfam" id="PF12867"/>
    </source>
</evidence>
<organism evidence="3 4">
    <name type="scientific">Shivajiella indica</name>
    <dbReference type="NCBI Taxonomy" id="872115"/>
    <lineage>
        <taxon>Bacteria</taxon>
        <taxon>Pseudomonadati</taxon>
        <taxon>Bacteroidota</taxon>
        <taxon>Cytophagia</taxon>
        <taxon>Cytophagales</taxon>
        <taxon>Cyclobacteriaceae</taxon>
        <taxon>Shivajiella</taxon>
    </lineage>
</organism>
<evidence type="ECO:0000313" key="3">
    <source>
        <dbReference type="EMBL" id="MFD2201025.1"/>
    </source>
</evidence>
<name>A0ABW5B849_9BACT</name>
<feature type="coiled-coil region" evidence="1">
    <location>
        <begin position="6"/>
        <end position="33"/>
    </location>
</feature>
<dbReference type="Gene3D" id="1.20.120.450">
    <property type="entry name" value="dinb family like domain"/>
    <property type="match status" value="1"/>
</dbReference>
<evidence type="ECO:0000313" key="4">
    <source>
        <dbReference type="Proteomes" id="UP001597414"/>
    </source>
</evidence>
<keyword evidence="4" id="KW-1185">Reference proteome</keyword>